<dbReference type="InterPro" id="IPR036188">
    <property type="entry name" value="FAD/NAD-bd_sf"/>
</dbReference>
<protein>
    <submittedName>
        <fullName evidence="4">GMC oxidoreductase-domain-containing protein</fullName>
    </submittedName>
</protein>
<keyword evidence="2" id="KW-0732">Signal</keyword>
<reference evidence="4" key="1">
    <citation type="submission" date="2023-06" db="EMBL/GenBank/DDBJ databases">
        <title>Genome-scale phylogeny and comparative genomics of the fungal order Sordariales.</title>
        <authorList>
            <consortium name="Lawrence Berkeley National Laboratory"/>
            <person name="Hensen N."/>
            <person name="Bonometti L."/>
            <person name="Westerberg I."/>
            <person name="Brannstrom I.O."/>
            <person name="Guillou S."/>
            <person name="Cros-Aarteil S."/>
            <person name="Calhoun S."/>
            <person name="Haridas S."/>
            <person name="Kuo A."/>
            <person name="Mondo S."/>
            <person name="Pangilinan J."/>
            <person name="Riley R."/>
            <person name="Labutti K."/>
            <person name="Andreopoulos B."/>
            <person name="Lipzen A."/>
            <person name="Chen C."/>
            <person name="Yanf M."/>
            <person name="Daum C."/>
            <person name="Ng V."/>
            <person name="Clum A."/>
            <person name="Steindorff A."/>
            <person name="Ohm R."/>
            <person name="Martin F."/>
            <person name="Silar P."/>
            <person name="Natvig D."/>
            <person name="Lalanne C."/>
            <person name="Gautier V."/>
            <person name="Ament-Velasquez S.L."/>
            <person name="Kruys A."/>
            <person name="Hutchinson M.I."/>
            <person name="Powell A.J."/>
            <person name="Barry K."/>
            <person name="Miller A.N."/>
            <person name="Grigoriev I.V."/>
            <person name="Debuchy R."/>
            <person name="Gladieux P."/>
            <person name="Thoren M.H."/>
            <person name="Johannesson H."/>
        </authorList>
    </citation>
    <scope>NUCLEOTIDE SEQUENCE</scope>
    <source>
        <strain evidence="4">CBS 606.72</strain>
    </source>
</reference>
<gene>
    <name evidence="4" type="ORF">B0T14DRAFT_571516</name>
</gene>
<comment type="caution">
    <text evidence="4">The sequence shown here is derived from an EMBL/GenBank/DDBJ whole genome shotgun (WGS) entry which is preliminary data.</text>
</comment>
<dbReference type="EMBL" id="JAULSU010000007">
    <property type="protein sequence ID" value="KAK0611639.1"/>
    <property type="molecule type" value="Genomic_DNA"/>
</dbReference>
<evidence type="ECO:0000313" key="4">
    <source>
        <dbReference type="EMBL" id="KAK0611639.1"/>
    </source>
</evidence>
<dbReference type="InterPro" id="IPR007867">
    <property type="entry name" value="GMC_OxRtase_C"/>
</dbReference>
<dbReference type="GO" id="GO:0016614">
    <property type="term" value="F:oxidoreductase activity, acting on CH-OH group of donors"/>
    <property type="evidence" value="ECO:0007669"/>
    <property type="project" value="InterPro"/>
</dbReference>
<dbReference type="PANTHER" id="PTHR11552">
    <property type="entry name" value="GLUCOSE-METHANOL-CHOLINE GMC OXIDOREDUCTASE"/>
    <property type="match status" value="1"/>
</dbReference>
<name>A0AA39U5S2_9PEZI</name>
<accession>A0AA39U5S2</accession>
<dbReference type="GO" id="GO:0050660">
    <property type="term" value="F:flavin adenine dinucleotide binding"/>
    <property type="evidence" value="ECO:0007669"/>
    <property type="project" value="InterPro"/>
</dbReference>
<comment type="similarity">
    <text evidence="1">Belongs to the GMC oxidoreductase family.</text>
</comment>
<organism evidence="4 5">
    <name type="scientific">Immersiella caudata</name>
    <dbReference type="NCBI Taxonomy" id="314043"/>
    <lineage>
        <taxon>Eukaryota</taxon>
        <taxon>Fungi</taxon>
        <taxon>Dikarya</taxon>
        <taxon>Ascomycota</taxon>
        <taxon>Pezizomycotina</taxon>
        <taxon>Sordariomycetes</taxon>
        <taxon>Sordariomycetidae</taxon>
        <taxon>Sordariales</taxon>
        <taxon>Lasiosphaeriaceae</taxon>
        <taxon>Immersiella</taxon>
    </lineage>
</organism>
<dbReference type="SUPFAM" id="SSF54373">
    <property type="entry name" value="FAD-linked reductases, C-terminal domain"/>
    <property type="match status" value="1"/>
</dbReference>
<proteinExistence type="inferred from homology"/>
<evidence type="ECO:0000313" key="5">
    <source>
        <dbReference type="Proteomes" id="UP001175000"/>
    </source>
</evidence>
<dbReference type="GO" id="GO:0044550">
    <property type="term" value="P:secondary metabolite biosynthetic process"/>
    <property type="evidence" value="ECO:0007669"/>
    <property type="project" value="TreeGrafter"/>
</dbReference>
<evidence type="ECO:0000256" key="2">
    <source>
        <dbReference type="SAM" id="SignalP"/>
    </source>
</evidence>
<dbReference type="PANTHER" id="PTHR11552:SF138">
    <property type="entry name" value="DEHYDROGENASE PKFF-RELATED"/>
    <property type="match status" value="1"/>
</dbReference>
<dbReference type="AlphaFoldDB" id="A0AA39U5S2"/>
<dbReference type="Pfam" id="PF05199">
    <property type="entry name" value="GMC_oxred_C"/>
    <property type="match status" value="1"/>
</dbReference>
<feature type="chain" id="PRO_5041248801" evidence="2">
    <location>
        <begin position="17"/>
        <end position="399"/>
    </location>
</feature>
<sequence length="399" mass="43886">MHLPFSLLSSALLVAAAPIADEEIKLGNLASVLGQTATFDYVIIAPFLQKRPVHTAIQHSLASTEPNTAAFSPAGGPLQVSFANYAQPFSTWVEPAINSVGIAPIADFNSGSLLGAQYCSSAIRPNTQTQILFSPSLKATEVPVESSVLPGPLTSFTLYAALQFAGPYTLQKRGPLTNPVCNFPGWEKIRRRLLSPEIDQTLNSTFPRIGQKWNTYPWVFPPMAPVVVIWGFFERFGRPRLRRGLQQPISQPTQGRLPVRKHPRGLVAPFSRGTITLRSADTRDRPLINLNYLTDLGDVQAAITTYKRPREIFVSNAMAGVLVNPGEDYFQGLDLQTDEEILQTIRETLMAIWHAERTCRMGKMGDPMAVVDSNAKVIDVEGLRVVDASSLLYPPCCER</sequence>
<dbReference type="InterPro" id="IPR012132">
    <property type="entry name" value="GMC_OxRdtase"/>
</dbReference>
<evidence type="ECO:0000259" key="3">
    <source>
        <dbReference type="Pfam" id="PF05199"/>
    </source>
</evidence>
<feature type="signal peptide" evidence="2">
    <location>
        <begin position="1"/>
        <end position="16"/>
    </location>
</feature>
<feature type="domain" description="Glucose-methanol-choline oxidoreductase C-terminal" evidence="3">
    <location>
        <begin position="269"/>
        <end position="396"/>
    </location>
</feature>
<keyword evidence="5" id="KW-1185">Reference proteome</keyword>
<dbReference type="Gene3D" id="3.30.560.10">
    <property type="entry name" value="Glucose Oxidase, domain 3"/>
    <property type="match status" value="1"/>
</dbReference>
<evidence type="ECO:0000256" key="1">
    <source>
        <dbReference type="ARBA" id="ARBA00010790"/>
    </source>
</evidence>
<dbReference type="Proteomes" id="UP001175000">
    <property type="component" value="Unassembled WGS sequence"/>
</dbReference>
<dbReference type="SUPFAM" id="SSF51905">
    <property type="entry name" value="FAD/NAD(P)-binding domain"/>
    <property type="match status" value="1"/>
</dbReference>